<keyword evidence="2" id="KW-0812">Transmembrane</keyword>
<feature type="domain" description="Helix-hairpin-helix DNA-binding motif class 1" evidence="3">
    <location>
        <begin position="233"/>
        <end position="252"/>
    </location>
</feature>
<dbReference type="GO" id="GO:0003677">
    <property type="term" value="F:DNA binding"/>
    <property type="evidence" value="ECO:0007669"/>
    <property type="project" value="InterPro"/>
</dbReference>
<dbReference type="EMBL" id="ABOO01000001">
    <property type="protein sequence ID" value="EDT73224.1"/>
    <property type="molecule type" value="Genomic_DNA"/>
</dbReference>
<dbReference type="InterPro" id="IPR003583">
    <property type="entry name" value="Hlx-hairpin-Hlx_DNA-bd_motif"/>
</dbReference>
<feature type="domain" description="Helix-hairpin-helix DNA-binding motif class 1" evidence="3">
    <location>
        <begin position="203"/>
        <end position="222"/>
    </location>
</feature>
<dbReference type="InterPro" id="IPR019554">
    <property type="entry name" value="Soluble_ligand-bd"/>
</dbReference>
<dbReference type="PANTHER" id="PTHR21180:SF32">
    <property type="entry name" value="ENDONUCLEASE_EXONUCLEASE_PHOSPHATASE FAMILY DOMAIN-CONTAINING PROTEIN 1"/>
    <property type="match status" value="1"/>
</dbReference>
<evidence type="ECO:0000259" key="3">
    <source>
        <dbReference type="SMART" id="SM00278"/>
    </source>
</evidence>
<accession>B1UYY4</accession>
<feature type="compositionally biased region" description="Basic and acidic residues" evidence="1">
    <location>
        <begin position="55"/>
        <end position="93"/>
    </location>
</feature>
<dbReference type="InterPro" id="IPR010994">
    <property type="entry name" value="RuvA_2-like"/>
</dbReference>
<comment type="caution">
    <text evidence="4">The sequence shown here is derived from an EMBL/GenBank/DDBJ whole genome shotgun (WGS) entry which is preliminary data.</text>
</comment>
<evidence type="ECO:0000256" key="2">
    <source>
        <dbReference type="SAM" id="Phobius"/>
    </source>
</evidence>
<reference evidence="4 5" key="1">
    <citation type="submission" date="2008-03" db="EMBL/GenBank/DDBJ databases">
        <authorList>
            <person name="Paulsen I."/>
            <person name="Sebastian Y."/>
        </authorList>
    </citation>
    <scope>NUCLEOTIDE SEQUENCE [LARGE SCALE GENOMIC DNA]</scope>
    <source>
        <strain evidence="5">D str. JGS1721</strain>
    </source>
</reference>
<dbReference type="Pfam" id="PF12836">
    <property type="entry name" value="HHH_3"/>
    <property type="match status" value="1"/>
</dbReference>
<dbReference type="GO" id="GO:0006281">
    <property type="term" value="P:DNA repair"/>
    <property type="evidence" value="ECO:0007669"/>
    <property type="project" value="InterPro"/>
</dbReference>
<dbReference type="Pfam" id="PF10531">
    <property type="entry name" value="SLBB"/>
    <property type="match status" value="1"/>
</dbReference>
<dbReference type="PANTHER" id="PTHR21180">
    <property type="entry name" value="ENDONUCLEASE/EXONUCLEASE/PHOSPHATASE FAMILY DOMAIN-CONTAINING PROTEIN 1"/>
    <property type="match status" value="1"/>
</dbReference>
<gene>
    <name evidence="4" type="ORF">CJD_2710</name>
</gene>
<evidence type="ECO:0000313" key="5">
    <source>
        <dbReference type="Proteomes" id="UP000003188"/>
    </source>
</evidence>
<dbReference type="AlphaFoldDB" id="B1UYY4"/>
<dbReference type="Gene3D" id="3.10.560.10">
    <property type="entry name" value="Outer membrane lipoprotein wza domain like"/>
    <property type="match status" value="1"/>
</dbReference>
<proteinExistence type="predicted"/>
<feature type="compositionally biased region" description="Basic and acidic residues" evidence="1">
    <location>
        <begin position="31"/>
        <end position="47"/>
    </location>
</feature>
<dbReference type="InterPro" id="IPR051675">
    <property type="entry name" value="Endo/Exo/Phosphatase_dom_1"/>
</dbReference>
<name>B1UYY4_CLOPF</name>
<dbReference type="GO" id="GO:0015628">
    <property type="term" value="P:protein secretion by the type II secretion system"/>
    <property type="evidence" value="ECO:0007669"/>
    <property type="project" value="TreeGrafter"/>
</dbReference>
<evidence type="ECO:0000256" key="1">
    <source>
        <dbReference type="SAM" id="MobiDB-lite"/>
    </source>
</evidence>
<keyword evidence="2" id="KW-1133">Transmembrane helix</keyword>
<dbReference type="SMART" id="SM00278">
    <property type="entry name" value="HhH1"/>
    <property type="match status" value="2"/>
</dbReference>
<dbReference type="InterPro" id="IPR004509">
    <property type="entry name" value="Competence_ComEA_HhH"/>
</dbReference>
<feature type="transmembrane region" description="Helical" evidence="2">
    <location>
        <begin position="7"/>
        <end position="25"/>
    </location>
</feature>
<dbReference type="Gene3D" id="1.10.150.280">
    <property type="entry name" value="AF1531-like domain"/>
    <property type="match status" value="1"/>
</dbReference>
<sequence length="256" mass="28495">MKRKEKIIGSLIIAIIAILFLFIGYSKTNDKKISDSDSDMEKLFLDREESEENNELEKFNEKESSSKKEESNNIKEEKDSDIESEKEEKETSLGEEKIVVEIKGEVKKPNVYELKNGSRIYELIEEAGGPTNEADLSNINRALYLSDGQCIVIKNINDVESEEANLNESLNAEVTNSIPTNSSGDKGEKNESSVININTASKETLMTLNGIGESKAQAIIDYRDEIGGFKSVDDITNVSGIGEKTLEKIKDKISIK</sequence>
<dbReference type="SUPFAM" id="SSF47781">
    <property type="entry name" value="RuvA domain 2-like"/>
    <property type="match status" value="1"/>
</dbReference>
<dbReference type="GO" id="GO:0015627">
    <property type="term" value="C:type II protein secretion system complex"/>
    <property type="evidence" value="ECO:0007669"/>
    <property type="project" value="TreeGrafter"/>
</dbReference>
<evidence type="ECO:0000313" key="4">
    <source>
        <dbReference type="EMBL" id="EDT73224.1"/>
    </source>
</evidence>
<feature type="region of interest" description="Disordered" evidence="1">
    <location>
        <begin position="31"/>
        <end position="93"/>
    </location>
</feature>
<organism evidence="4 5">
    <name type="scientific">Clostridium perfringens D str. JGS1721</name>
    <dbReference type="NCBI Taxonomy" id="488537"/>
    <lineage>
        <taxon>Bacteria</taxon>
        <taxon>Bacillati</taxon>
        <taxon>Bacillota</taxon>
        <taxon>Clostridia</taxon>
        <taxon>Eubacteriales</taxon>
        <taxon>Clostridiaceae</taxon>
        <taxon>Clostridium</taxon>
    </lineage>
</organism>
<dbReference type="RefSeq" id="WP_003473311.1">
    <property type="nucleotide sequence ID" value="NZ_ABOO01000001.1"/>
</dbReference>
<keyword evidence="2" id="KW-0472">Membrane</keyword>
<protein>
    <submittedName>
        <fullName evidence="4">Putative comE operon protein 1</fullName>
    </submittedName>
</protein>
<dbReference type="Proteomes" id="UP000003188">
    <property type="component" value="Unassembled WGS sequence"/>
</dbReference>
<dbReference type="NCBIfam" id="TIGR00426">
    <property type="entry name" value="competence protein ComEA helix-hairpin-helix repeat region"/>
    <property type="match status" value="1"/>
</dbReference>